<dbReference type="RefSeq" id="WP_345249622.1">
    <property type="nucleotide sequence ID" value="NZ_BAABFO010000010.1"/>
</dbReference>
<dbReference type="SUPFAM" id="SSF53850">
    <property type="entry name" value="Periplasmic binding protein-like II"/>
    <property type="match status" value="1"/>
</dbReference>
<accession>A0ABP8H278</accession>
<dbReference type="PANTHER" id="PTHR42928:SF5">
    <property type="entry name" value="BLR1237 PROTEIN"/>
    <property type="match status" value="1"/>
</dbReference>
<feature type="chain" id="PRO_5045473291" evidence="3">
    <location>
        <begin position="24"/>
        <end position="347"/>
    </location>
</feature>
<evidence type="ECO:0000256" key="3">
    <source>
        <dbReference type="SAM" id="SignalP"/>
    </source>
</evidence>
<dbReference type="InterPro" id="IPR005064">
    <property type="entry name" value="BUG"/>
</dbReference>
<reference evidence="5" key="1">
    <citation type="journal article" date="2019" name="Int. J. Syst. Evol. Microbiol.">
        <title>The Global Catalogue of Microorganisms (GCM) 10K type strain sequencing project: providing services to taxonomists for standard genome sequencing and annotation.</title>
        <authorList>
            <consortium name="The Broad Institute Genomics Platform"/>
            <consortium name="The Broad Institute Genome Sequencing Center for Infectious Disease"/>
            <person name="Wu L."/>
            <person name="Ma J."/>
        </authorList>
    </citation>
    <scope>NUCLEOTIDE SEQUENCE [LARGE SCALE GENOMIC DNA]</scope>
    <source>
        <strain evidence="5">JCM 17666</strain>
    </source>
</reference>
<keyword evidence="5" id="KW-1185">Reference proteome</keyword>
<dbReference type="PIRSF" id="PIRSF017082">
    <property type="entry name" value="YflP"/>
    <property type="match status" value="1"/>
</dbReference>
<dbReference type="Pfam" id="PF03401">
    <property type="entry name" value="TctC"/>
    <property type="match status" value="1"/>
</dbReference>
<evidence type="ECO:0000256" key="1">
    <source>
        <dbReference type="ARBA" id="ARBA00006987"/>
    </source>
</evidence>
<sequence>MIDRRRFLGLPLAAAALPAAVRAADRFPSRPVRIVVPFPPGGLTDVSARRLAQMASETLGQPFVVENRPGANGLVGTAQAIRPPADGYTVVAVTTSVVLIGPLLNDAPFDPLRDLAYLLNYAGPSHALVVMADSPYRTFDDLIADARRRPGEVTYGTVGVADAAHFGVMALSQAKNVKFNHIPYQGASQSMMAAVSGEVAFTPTSNYAEMVKAGKLRVLALLDKDRLPAMPDVPTFSELGVGWEFPWITGFAMAAGTPEPIRRTLESTFLQAARSPAFGAYLDGLVVPRYVLDGAQMRADLAAKIPQYRKIAQDFGLKTSAAPARHARVAPAAKPPGQPAAIDTGRA</sequence>
<organism evidence="4 5">
    <name type="scientific">Pigmentiphaga soli</name>
    <dbReference type="NCBI Taxonomy" id="1007095"/>
    <lineage>
        <taxon>Bacteria</taxon>
        <taxon>Pseudomonadati</taxon>
        <taxon>Pseudomonadota</taxon>
        <taxon>Betaproteobacteria</taxon>
        <taxon>Burkholderiales</taxon>
        <taxon>Alcaligenaceae</taxon>
        <taxon>Pigmentiphaga</taxon>
    </lineage>
</organism>
<dbReference type="InterPro" id="IPR042100">
    <property type="entry name" value="Bug_dom1"/>
</dbReference>
<proteinExistence type="inferred from homology"/>
<dbReference type="Gene3D" id="3.40.190.10">
    <property type="entry name" value="Periplasmic binding protein-like II"/>
    <property type="match status" value="1"/>
</dbReference>
<evidence type="ECO:0000256" key="2">
    <source>
        <dbReference type="SAM" id="MobiDB-lite"/>
    </source>
</evidence>
<dbReference type="Proteomes" id="UP001501671">
    <property type="component" value="Unassembled WGS sequence"/>
</dbReference>
<keyword evidence="3" id="KW-0732">Signal</keyword>
<dbReference type="CDD" id="cd07012">
    <property type="entry name" value="PBP2_Bug_TTT"/>
    <property type="match status" value="1"/>
</dbReference>
<gene>
    <name evidence="4" type="ORF">GCM10023144_23750</name>
</gene>
<dbReference type="PANTHER" id="PTHR42928">
    <property type="entry name" value="TRICARBOXYLATE-BINDING PROTEIN"/>
    <property type="match status" value="1"/>
</dbReference>
<dbReference type="EMBL" id="BAABFO010000010">
    <property type="protein sequence ID" value="GAA4333008.1"/>
    <property type="molecule type" value="Genomic_DNA"/>
</dbReference>
<feature type="signal peptide" evidence="3">
    <location>
        <begin position="1"/>
        <end position="23"/>
    </location>
</feature>
<evidence type="ECO:0000313" key="4">
    <source>
        <dbReference type="EMBL" id="GAA4333008.1"/>
    </source>
</evidence>
<feature type="region of interest" description="Disordered" evidence="2">
    <location>
        <begin position="326"/>
        <end position="347"/>
    </location>
</feature>
<name>A0ABP8H278_9BURK</name>
<comment type="caution">
    <text evidence="4">The sequence shown here is derived from an EMBL/GenBank/DDBJ whole genome shotgun (WGS) entry which is preliminary data.</text>
</comment>
<comment type="similarity">
    <text evidence="1">Belongs to the UPF0065 (bug) family.</text>
</comment>
<protein>
    <submittedName>
        <fullName evidence="4">Tripartite tricarboxylate transporter substrate binding protein</fullName>
    </submittedName>
</protein>
<evidence type="ECO:0000313" key="5">
    <source>
        <dbReference type="Proteomes" id="UP001501671"/>
    </source>
</evidence>
<dbReference type="Gene3D" id="3.40.190.150">
    <property type="entry name" value="Bordetella uptake gene, domain 1"/>
    <property type="match status" value="1"/>
</dbReference>